<dbReference type="SMART" id="SM00343">
    <property type="entry name" value="ZnF_C2HC"/>
    <property type="match status" value="1"/>
</dbReference>
<dbReference type="EMBL" id="MCFG01000132">
    <property type="protein sequence ID" value="ORX80901.1"/>
    <property type="molecule type" value="Genomic_DNA"/>
</dbReference>
<evidence type="ECO:0000259" key="4">
    <source>
        <dbReference type="PROSITE" id="PS50158"/>
    </source>
</evidence>
<dbReference type="PROSITE" id="PS50102">
    <property type="entry name" value="RRM"/>
    <property type="match status" value="1"/>
</dbReference>
<dbReference type="InterPro" id="IPR001878">
    <property type="entry name" value="Znf_CCHC"/>
</dbReference>
<evidence type="ECO:0000256" key="1">
    <source>
        <dbReference type="PROSITE-ProRule" id="PRU00047"/>
    </source>
</evidence>
<evidence type="ECO:0000256" key="2">
    <source>
        <dbReference type="PROSITE-ProRule" id="PRU00176"/>
    </source>
</evidence>
<dbReference type="Gene3D" id="4.10.60.10">
    <property type="entry name" value="Zinc finger, CCHC-type"/>
    <property type="match status" value="1"/>
</dbReference>
<sequence>MALFIGRLQTDVRPRDLEDVFYKYGKIQRCDIKHGRSFNYGFVEFEDKRDAEDAIREVNGKVKLKGSKMVVEWAKGNSRRTNSNECYRCGREGHWARDCHERRRSRSRSYSPRRR</sequence>
<dbReference type="GO" id="GO:0008270">
    <property type="term" value="F:zinc ion binding"/>
    <property type="evidence" value="ECO:0007669"/>
    <property type="project" value="UniProtKB-KW"/>
</dbReference>
<dbReference type="AlphaFoldDB" id="A0A1Y1X507"/>
<dbReference type="OrthoDB" id="5970at2759"/>
<dbReference type="PROSITE" id="PS50158">
    <property type="entry name" value="ZF_CCHC"/>
    <property type="match status" value="1"/>
</dbReference>
<protein>
    <recommendedName>
        <fullName evidence="7">RNA-binding domain-containing protein</fullName>
    </recommendedName>
</protein>
<accession>A0A1Y1X507</accession>
<comment type="caution">
    <text evidence="5">The sequence shown here is derived from an EMBL/GenBank/DDBJ whole genome shotgun (WGS) entry which is preliminary data.</text>
</comment>
<dbReference type="Gene3D" id="3.30.70.330">
    <property type="match status" value="1"/>
</dbReference>
<dbReference type="SUPFAM" id="SSF54928">
    <property type="entry name" value="RNA-binding domain, RBD"/>
    <property type="match status" value="1"/>
</dbReference>
<dbReference type="InterPro" id="IPR000504">
    <property type="entry name" value="RRM_dom"/>
</dbReference>
<evidence type="ECO:0000313" key="5">
    <source>
        <dbReference type="EMBL" id="ORX80901.1"/>
    </source>
</evidence>
<keyword evidence="1" id="KW-0862">Zinc</keyword>
<feature type="domain" description="CCHC-type" evidence="4">
    <location>
        <begin position="86"/>
        <end position="99"/>
    </location>
</feature>
<evidence type="ECO:0000259" key="3">
    <source>
        <dbReference type="PROSITE" id="PS50102"/>
    </source>
</evidence>
<evidence type="ECO:0008006" key="7">
    <source>
        <dbReference type="Google" id="ProtNLM"/>
    </source>
</evidence>
<dbReference type="PANTHER" id="PTHR23147">
    <property type="entry name" value="SERINE/ARGININE RICH SPLICING FACTOR"/>
    <property type="match status" value="1"/>
</dbReference>
<feature type="domain" description="RRM" evidence="3">
    <location>
        <begin position="1"/>
        <end position="76"/>
    </location>
</feature>
<dbReference type="InterPro" id="IPR012677">
    <property type="entry name" value="Nucleotide-bd_a/b_plait_sf"/>
</dbReference>
<keyword evidence="1" id="KW-0863">Zinc-finger</keyword>
<dbReference type="Proteomes" id="UP000193944">
    <property type="component" value="Unassembled WGS sequence"/>
</dbReference>
<dbReference type="Pfam" id="PF00076">
    <property type="entry name" value="RRM_1"/>
    <property type="match status" value="1"/>
</dbReference>
<dbReference type="InterPro" id="IPR035979">
    <property type="entry name" value="RBD_domain_sf"/>
</dbReference>
<keyword evidence="2" id="KW-0694">RNA-binding</keyword>
<dbReference type="FunFam" id="3.30.70.330:FF:000272">
    <property type="entry name" value="Serine/arginine-rich splicing factor RS2Z32"/>
    <property type="match status" value="1"/>
</dbReference>
<dbReference type="GO" id="GO:0003723">
    <property type="term" value="F:RNA binding"/>
    <property type="evidence" value="ECO:0007669"/>
    <property type="project" value="UniProtKB-UniRule"/>
</dbReference>
<dbReference type="Pfam" id="PF00098">
    <property type="entry name" value="zf-CCHC"/>
    <property type="match status" value="1"/>
</dbReference>
<organism evidence="5 6">
    <name type="scientific">Anaeromyces robustus</name>
    <dbReference type="NCBI Taxonomy" id="1754192"/>
    <lineage>
        <taxon>Eukaryota</taxon>
        <taxon>Fungi</taxon>
        <taxon>Fungi incertae sedis</taxon>
        <taxon>Chytridiomycota</taxon>
        <taxon>Chytridiomycota incertae sedis</taxon>
        <taxon>Neocallimastigomycetes</taxon>
        <taxon>Neocallimastigales</taxon>
        <taxon>Neocallimastigaceae</taxon>
        <taxon>Anaeromyces</taxon>
    </lineage>
</organism>
<proteinExistence type="predicted"/>
<name>A0A1Y1X507_9FUNG</name>
<keyword evidence="1" id="KW-0479">Metal-binding</keyword>
<evidence type="ECO:0000313" key="6">
    <source>
        <dbReference type="Proteomes" id="UP000193944"/>
    </source>
</evidence>
<gene>
    <name evidence="5" type="ORF">BCR32DRAFT_17380</name>
</gene>
<dbReference type="STRING" id="1754192.A0A1Y1X507"/>
<reference evidence="5 6" key="1">
    <citation type="submission" date="2016-08" db="EMBL/GenBank/DDBJ databases">
        <title>A Parts List for Fungal Cellulosomes Revealed by Comparative Genomics.</title>
        <authorList>
            <consortium name="DOE Joint Genome Institute"/>
            <person name="Haitjema C.H."/>
            <person name="Gilmore S.P."/>
            <person name="Henske J.K."/>
            <person name="Solomon K.V."/>
            <person name="De Groot R."/>
            <person name="Kuo A."/>
            <person name="Mondo S.J."/>
            <person name="Salamov A.A."/>
            <person name="Labutti K."/>
            <person name="Zhao Z."/>
            <person name="Chiniquy J."/>
            <person name="Barry K."/>
            <person name="Brewer H.M."/>
            <person name="Purvine S.O."/>
            <person name="Wright A.T."/>
            <person name="Boxma B."/>
            <person name="Van Alen T."/>
            <person name="Hackstein J.H."/>
            <person name="Baker S.E."/>
            <person name="Grigoriev I.V."/>
            <person name="O'Malley M.A."/>
        </authorList>
    </citation>
    <scope>NUCLEOTIDE SEQUENCE [LARGE SCALE GENOMIC DNA]</scope>
    <source>
        <strain evidence="5 6">S4</strain>
    </source>
</reference>
<dbReference type="SMART" id="SM00360">
    <property type="entry name" value="RRM"/>
    <property type="match status" value="1"/>
</dbReference>
<dbReference type="InterPro" id="IPR050907">
    <property type="entry name" value="SRSF"/>
</dbReference>
<reference evidence="5 6" key="2">
    <citation type="submission" date="2016-08" db="EMBL/GenBank/DDBJ databases">
        <title>Pervasive Adenine N6-methylation of Active Genes in Fungi.</title>
        <authorList>
            <consortium name="DOE Joint Genome Institute"/>
            <person name="Mondo S.J."/>
            <person name="Dannebaum R.O."/>
            <person name="Kuo R.C."/>
            <person name="Labutti K."/>
            <person name="Haridas S."/>
            <person name="Kuo A."/>
            <person name="Salamov A."/>
            <person name="Ahrendt S.R."/>
            <person name="Lipzen A."/>
            <person name="Sullivan W."/>
            <person name="Andreopoulos W.B."/>
            <person name="Clum A."/>
            <person name="Lindquist E."/>
            <person name="Daum C."/>
            <person name="Ramamoorthy G.K."/>
            <person name="Gryganskyi A."/>
            <person name="Culley D."/>
            <person name="Magnuson J.K."/>
            <person name="James T.Y."/>
            <person name="O'Malley M.A."/>
            <person name="Stajich J.E."/>
            <person name="Spatafora J.W."/>
            <person name="Visel A."/>
            <person name="Grigoriev I.V."/>
        </authorList>
    </citation>
    <scope>NUCLEOTIDE SEQUENCE [LARGE SCALE GENOMIC DNA]</scope>
    <source>
        <strain evidence="5 6">S4</strain>
    </source>
</reference>
<keyword evidence="6" id="KW-1185">Reference proteome</keyword>